<evidence type="ECO:0000256" key="6">
    <source>
        <dbReference type="RuleBase" id="RU364082"/>
    </source>
</evidence>
<evidence type="ECO:0000256" key="3">
    <source>
        <dbReference type="ARBA" id="ARBA00012929"/>
    </source>
</evidence>
<comment type="pathway">
    <text evidence="1 6">Carbohydrate biosynthesis; dTDP-L-rhamnose biosynthesis.</text>
</comment>
<evidence type="ECO:0000256" key="4">
    <source>
        <dbReference type="ARBA" id="ARBA00017099"/>
    </source>
</evidence>
<dbReference type="AlphaFoldDB" id="A0A3Q9FMM9"/>
<keyword evidence="6" id="KW-0521">NADP</keyword>
<evidence type="ECO:0000313" key="8">
    <source>
        <dbReference type="EMBL" id="AZQ63014.1"/>
    </source>
</evidence>
<dbReference type="OrthoDB" id="9803892at2"/>
<evidence type="ECO:0000259" key="7">
    <source>
        <dbReference type="Pfam" id="PF04321"/>
    </source>
</evidence>
<evidence type="ECO:0000256" key="1">
    <source>
        <dbReference type="ARBA" id="ARBA00004781"/>
    </source>
</evidence>
<sequence length="298" mass="33395">MRNRVLITGANGLLGQHLTKLLLTKKNIEVFASGRGKDRLLEQGYNYISMDVSIEKEVDDVIASVKPDIIIHAAAISKVENCEDNNNEAILQNVSATAFLLKAGKNNGLKHFIFISTDFVFSGDKGMLTEEERRDPPNFYGQTKLMAEDCVMQNWPFKTSIVRTCLVYGQVKDMSRTNIMLWVKNNLKKGNPIKVVNDQYRTPTYVKDLAQGCFLILDKEAEGVFHISGKDYLTPYAIALKVAKKLNFSTNLITEVTAGTFKENGKRPLKTGFDISKSKNILGYEPISFNKGLEEVVK</sequence>
<dbReference type="CDD" id="cd05254">
    <property type="entry name" value="dTDP_HR_like_SDR_e"/>
    <property type="match status" value="1"/>
</dbReference>
<dbReference type="EC" id="1.1.1.133" evidence="3 6"/>
<dbReference type="PANTHER" id="PTHR10491:SF4">
    <property type="entry name" value="METHIONINE ADENOSYLTRANSFERASE 2 SUBUNIT BETA"/>
    <property type="match status" value="1"/>
</dbReference>
<protein>
    <recommendedName>
        <fullName evidence="4 6">dTDP-4-dehydrorhamnose reductase</fullName>
        <ecNumber evidence="3 6">1.1.1.133</ecNumber>
    </recommendedName>
</protein>
<reference evidence="8 9" key="1">
    <citation type="submission" date="2018-12" db="EMBL/GenBank/DDBJ databases">
        <title>Flammeovirga pectinis sp. nov., isolated from the gut of the Korean scallop, Patinopecten yessoensis.</title>
        <authorList>
            <person name="Bae J.-W."/>
            <person name="Jeong Y.-S."/>
            <person name="Kang W."/>
        </authorList>
    </citation>
    <scope>NUCLEOTIDE SEQUENCE [LARGE SCALE GENOMIC DNA]</scope>
    <source>
        <strain evidence="8 9">L12M1</strain>
    </source>
</reference>
<dbReference type="RefSeq" id="WP_126615092.1">
    <property type="nucleotide sequence ID" value="NZ_CP034562.1"/>
</dbReference>
<evidence type="ECO:0000313" key="9">
    <source>
        <dbReference type="Proteomes" id="UP000267268"/>
    </source>
</evidence>
<evidence type="ECO:0000256" key="5">
    <source>
        <dbReference type="ARBA" id="ARBA00048200"/>
    </source>
</evidence>
<dbReference type="Gene3D" id="3.40.50.720">
    <property type="entry name" value="NAD(P)-binding Rossmann-like Domain"/>
    <property type="match status" value="1"/>
</dbReference>
<organism evidence="8 9">
    <name type="scientific">Flammeovirga pectinis</name>
    <dbReference type="NCBI Taxonomy" id="2494373"/>
    <lineage>
        <taxon>Bacteria</taxon>
        <taxon>Pseudomonadati</taxon>
        <taxon>Bacteroidota</taxon>
        <taxon>Cytophagia</taxon>
        <taxon>Cytophagales</taxon>
        <taxon>Flammeovirgaceae</taxon>
        <taxon>Flammeovirga</taxon>
    </lineage>
</organism>
<gene>
    <name evidence="8" type="ORF">EI427_12405</name>
</gene>
<comment type="similarity">
    <text evidence="2 6">Belongs to the dTDP-4-dehydrorhamnose reductase family.</text>
</comment>
<comment type="function">
    <text evidence="6">Catalyzes the reduction of dTDP-6-deoxy-L-lyxo-4-hexulose to yield dTDP-L-rhamnose.</text>
</comment>
<dbReference type="PANTHER" id="PTHR10491">
    <property type="entry name" value="DTDP-4-DEHYDRORHAMNOSE REDUCTASE"/>
    <property type="match status" value="1"/>
</dbReference>
<dbReference type="GO" id="GO:0019305">
    <property type="term" value="P:dTDP-rhamnose biosynthetic process"/>
    <property type="evidence" value="ECO:0007669"/>
    <property type="project" value="UniProtKB-UniPathway"/>
</dbReference>
<accession>A0A3Q9FMM9</accession>
<keyword evidence="9" id="KW-1185">Reference proteome</keyword>
<dbReference type="SUPFAM" id="SSF51735">
    <property type="entry name" value="NAD(P)-binding Rossmann-fold domains"/>
    <property type="match status" value="1"/>
</dbReference>
<dbReference type="InterPro" id="IPR029903">
    <property type="entry name" value="RmlD-like-bd"/>
</dbReference>
<dbReference type="UniPathway" id="UPA00124"/>
<dbReference type="InterPro" id="IPR036291">
    <property type="entry name" value="NAD(P)-bd_dom_sf"/>
</dbReference>
<comment type="catalytic activity">
    <reaction evidence="5">
        <text>dTDP-beta-L-rhamnose + NADP(+) = dTDP-4-dehydro-beta-L-rhamnose + NADPH + H(+)</text>
        <dbReference type="Rhea" id="RHEA:21796"/>
        <dbReference type="ChEBI" id="CHEBI:15378"/>
        <dbReference type="ChEBI" id="CHEBI:57510"/>
        <dbReference type="ChEBI" id="CHEBI:57783"/>
        <dbReference type="ChEBI" id="CHEBI:58349"/>
        <dbReference type="ChEBI" id="CHEBI:62830"/>
        <dbReference type="EC" id="1.1.1.133"/>
    </reaction>
</comment>
<dbReference type="Proteomes" id="UP000267268">
    <property type="component" value="Chromosome 1"/>
</dbReference>
<evidence type="ECO:0000256" key="2">
    <source>
        <dbReference type="ARBA" id="ARBA00010944"/>
    </source>
</evidence>
<dbReference type="GO" id="GO:0005829">
    <property type="term" value="C:cytosol"/>
    <property type="evidence" value="ECO:0007669"/>
    <property type="project" value="TreeGrafter"/>
</dbReference>
<keyword evidence="6" id="KW-0560">Oxidoreductase</keyword>
<dbReference type="GO" id="GO:0008831">
    <property type="term" value="F:dTDP-4-dehydrorhamnose reductase activity"/>
    <property type="evidence" value="ECO:0007669"/>
    <property type="project" value="UniProtKB-EC"/>
</dbReference>
<dbReference type="Pfam" id="PF04321">
    <property type="entry name" value="RmlD_sub_bind"/>
    <property type="match status" value="1"/>
</dbReference>
<dbReference type="KEGG" id="fll:EI427_12405"/>
<feature type="domain" description="RmlD-like substrate binding" evidence="7">
    <location>
        <begin position="4"/>
        <end position="297"/>
    </location>
</feature>
<dbReference type="EMBL" id="CP034562">
    <property type="protein sequence ID" value="AZQ63014.1"/>
    <property type="molecule type" value="Genomic_DNA"/>
</dbReference>
<dbReference type="InterPro" id="IPR005913">
    <property type="entry name" value="dTDP_dehydrorham_reduct"/>
</dbReference>
<name>A0A3Q9FMM9_9BACT</name>
<proteinExistence type="inferred from homology"/>